<name>A0A2H5Y6A9_9CHLR</name>
<reference evidence="2" key="1">
    <citation type="submission" date="2017-09" db="EMBL/GenBank/DDBJ databases">
        <title>Metaegenomics of thermophilic ammonia-oxidizing enrichment culture.</title>
        <authorList>
            <person name="Kato S."/>
            <person name="Suzuki K."/>
        </authorList>
    </citation>
    <scope>NUCLEOTIDE SEQUENCE [LARGE SCALE GENOMIC DNA]</scope>
</reference>
<protein>
    <submittedName>
        <fullName evidence="1">Uncharacterized protein</fullName>
    </submittedName>
</protein>
<dbReference type="EMBL" id="BEHY01000023">
    <property type="protein sequence ID" value="GBD08989.1"/>
    <property type="molecule type" value="Genomic_DNA"/>
</dbReference>
<comment type="caution">
    <text evidence="1">The sequence shown here is derived from an EMBL/GenBank/DDBJ whole genome shotgun (WGS) entry which is preliminary data.</text>
</comment>
<organism evidence="1 2">
    <name type="scientific">Candidatus Thermoflexus japonica</name>
    <dbReference type="NCBI Taxonomy" id="2035417"/>
    <lineage>
        <taxon>Bacteria</taxon>
        <taxon>Bacillati</taxon>
        <taxon>Chloroflexota</taxon>
        <taxon>Thermoflexia</taxon>
        <taxon>Thermoflexales</taxon>
        <taxon>Thermoflexaceae</taxon>
        <taxon>Thermoflexus</taxon>
    </lineage>
</organism>
<evidence type="ECO:0000313" key="2">
    <source>
        <dbReference type="Proteomes" id="UP000236642"/>
    </source>
</evidence>
<dbReference type="AlphaFoldDB" id="A0A2H5Y6A9"/>
<accession>A0A2H5Y6A9</accession>
<sequence length="276" mass="32166">MAIEIVNERFVFRGQTLASVREINRLPDPIKQAIYRTLIPDFLLERYGIDPKTLSDREGHPLVDIDAPPGSPDVQIRIWRRRDDRDPLVYLHFAETMHNRIIVLLFMTNDPESPRFDVDRDWQGRPTKYGTMGRNIEAEIAAMRFGLAPGQVRRGLRLTKHMLPLFERFIARLGHDMFLVEPLAYHAAILFERYGCGYIEGRMKMEWIHREFQPGGELYRRLDGSTPFRQPGMERTVRGRSWAIYDGILGEPFDGVRMYKRVGHHAGVCTFPDAVW</sequence>
<proteinExistence type="predicted"/>
<dbReference type="Proteomes" id="UP000236642">
    <property type="component" value="Unassembled WGS sequence"/>
</dbReference>
<gene>
    <name evidence="1" type="ORF">HRbin22_01236</name>
</gene>
<evidence type="ECO:0000313" key="1">
    <source>
        <dbReference type="EMBL" id="GBD08989.1"/>
    </source>
</evidence>